<keyword evidence="2" id="KW-0812">Transmembrane</keyword>
<organism evidence="3 4">
    <name type="scientific">Corynebacterium spheniscorum</name>
    <dbReference type="NCBI Taxonomy" id="185761"/>
    <lineage>
        <taxon>Bacteria</taxon>
        <taxon>Bacillati</taxon>
        <taxon>Actinomycetota</taxon>
        <taxon>Actinomycetes</taxon>
        <taxon>Mycobacteriales</taxon>
        <taxon>Corynebacteriaceae</taxon>
        <taxon>Corynebacterium</taxon>
    </lineage>
</organism>
<proteinExistence type="predicted"/>
<reference evidence="3 4" key="1">
    <citation type="submission" date="2016-10" db="EMBL/GenBank/DDBJ databases">
        <authorList>
            <person name="de Groot N.N."/>
        </authorList>
    </citation>
    <scope>NUCLEOTIDE SEQUENCE [LARGE SCALE GENOMIC DNA]</scope>
    <source>
        <strain>J11</strain>
        <strain evidence="4">PG 39</strain>
    </source>
</reference>
<name>A0A1I2RP15_9CORY</name>
<gene>
    <name evidence="3" type="ORF">SAMN05660282_00820</name>
</gene>
<keyword evidence="2" id="KW-0472">Membrane</keyword>
<dbReference type="InterPro" id="IPR025445">
    <property type="entry name" value="DUF4191"/>
</dbReference>
<evidence type="ECO:0000256" key="2">
    <source>
        <dbReference type="SAM" id="Phobius"/>
    </source>
</evidence>
<dbReference type="RefSeq" id="WP_092284677.1">
    <property type="nucleotide sequence ID" value="NZ_FOPJ01000003.1"/>
</dbReference>
<protein>
    <recommendedName>
        <fullName evidence="5">DUF4191 domain-containing protein</fullName>
    </recommendedName>
</protein>
<feature type="compositionally biased region" description="Low complexity" evidence="1">
    <location>
        <begin position="230"/>
        <end position="244"/>
    </location>
</feature>
<dbReference type="Pfam" id="PF13829">
    <property type="entry name" value="DUF4191"/>
    <property type="match status" value="1"/>
</dbReference>
<feature type="region of interest" description="Disordered" evidence="1">
    <location>
        <begin position="1"/>
        <end position="27"/>
    </location>
</feature>
<keyword evidence="2" id="KW-1133">Transmembrane helix</keyword>
<evidence type="ECO:0000313" key="4">
    <source>
        <dbReference type="Proteomes" id="UP000199065"/>
    </source>
</evidence>
<feature type="transmembrane region" description="Helical" evidence="2">
    <location>
        <begin position="72"/>
        <end position="90"/>
    </location>
</feature>
<feature type="transmembrane region" description="Helical" evidence="2">
    <location>
        <begin position="44"/>
        <end position="66"/>
    </location>
</feature>
<feature type="compositionally biased region" description="Basic residues" evidence="1">
    <location>
        <begin position="250"/>
        <end position="262"/>
    </location>
</feature>
<evidence type="ECO:0008006" key="5">
    <source>
        <dbReference type="Google" id="ProtNLM"/>
    </source>
</evidence>
<dbReference type="STRING" id="185761.SAMN05660282_00820"/>
<feature type="compositionally biased region" description="Basic and acidic residues" evidence="1">
    <location>
        <begin position="8"/>
        <end position="19"/>
    </location>
</feature>
<evidence type="ECO:0000313" key="3">
    <source>
        <dbReference type="EMBL" id="SFG40367.1"/>
    </source>
</evidence>
<evidence type="ECO:0000256" key="1">
    <source>
        <dbReference type="SAM" id="MobiDB-lite"/>
    </source>
</evidence>
<dbReference type="EMBL" id="FOPJ01000003">
    <property type="protein sequence ID" value="SFG40367.1"/>
    <property type="molecule type" value="Genomic_DNA"/>
</dbReference>
<keyword evidence="4" id="KW-1185">Reference proteome</keyword>
<dbReference type="OrthoDB" id="8479889at2"/>
<dbReference type="Proteomes" id="UP000199065">
    <property type="component" value="Unassembled WGS sequence"/>
</dbReference>
<dbReference type="AlphaFoldDB" id="A0A1I2RP15"/>
<feature type="region of interest" description="Disordered" evidence="1">
    <location>
        <begin position="225"/>
        <end position="262"/>
    </location>
</feature>
<accession>A0A1I2RP15</accession>
<sequence>MADSTKQASKEAKKQERAAKRARRKQTRSQLWQAFNLQRKQDKALIPIMLASIIGVGALFFLIGMLFNGQWFMLPLGLALGFMLAMYLFTRRLETSMYDKAEDTPGAAGWALENLKNSVGIVWHTKTAVAANTHMDAVHRVIGNPGIVLVGEGERHRVKPMMAQQKKRLNRISGGVPIYEMYAGKAEDEVPLKNLQRELLKLPRNYKKDEVYAIASKIEAMDSVAGGSSAAPGLPKGPLPKGAKMTGMNRRARRHAERKQKG</sequence>